<accession>A0A319EC07</accession>
<reference evidence="1 2" key="1">
    <citation type="submission" date="2018-02" db="EMBL/GenBank/DDBJ databases">
        <title>The genomes of Aspergillus section Nigri reveals drivers in fungal speciation.</title>
        <authorList>
            <consortium name="DOE Joint Genome Institute"/>
            <person name="Vesth T.C."/>
            <person name="Nybo J."/>
            <person name="Theobald S."/>
            <person name="Brandl J."/>
            <person name="Frisvad J.C."/>
            <person name="Nielsen K.F."/>
            <person name="Lyhne E.K."/>
            <person name="Kogle M.E."/>
            <person name="Kuo A."/>
            <person name="Riley R."/>
            <person name="Clum A."/>
            <person name="Nolan M."/>
            <person name="Lipzen A."/>
            <person name="Salamov A."/>
            <person name="Henrissat B."/>
            <person name="Wiebenga A."/>
            <person name="De vries R.P."/>
            <person name="Grigoriev I.V."/>
            <person name="Mortensen U.H."/>
            <person name="Andersen M.R."/>
            <person name="Baker S.E."/>
        </authorList>
    </citation>
    <scope>NUCLEOTIDE SEQUENCE [LARGE SCALE GENOMIC DNA]</scope>
    <source>
        <strain evidence="1 2">CBS 121057</strain>
    </source>
</reference>
<keyword evidence="2" id="KW-1185">Reference proteome</keyword>
<evidence type="ECO:0000313" key="2">
    <source>
        <dbReference type="Proteomes" id="UP000248423"/>
    </source>
</evidence>
<gene>
    <name evidence="1" type="ORF">BO78DRAFT_385684</name>
</gene>
<evidence type="ECO:0000313" key="1">
    <source>
        <dbReference type="EMBL" id="PYI07747.1"/>
    </source>
</evidence>
<dbReference type="EMBL" id="KZ826339">
    <property type="protein sequence ID" value="PYI07747.1"/>
    <property type="molecule type" value="Genomic_DNA"/>
</dbReference>
<dbReference type="Proteomes" id="UP000248423">
    <property type="component" value="Unassembled WGS sequence"/>
</dbReference>
<protein>
    <submittedName>
        <fullName evidence="1">Uncharacterized protein</fullName>
    </submittedName>
</protein>
<sequence>MVPLRNQLGYIDRTRWLQMAVAYHHITSIISDFTHSMELDPHDSLHRHIIACRSVLIECLRKFALEDEHRHMINTWKNILDGWPAAMNAGTFRGTSTGSHINFVLGCISSHLQTMPTPAAVERFSGWMADTTMEVLMGEVERLINTTKVSETQLRIAEGKSSNKENHEPALHWN</sequence>
<dbReference type="AlphaFoldDB" id="A0A319EC07"/>
<organism evidence="1 2">
    <name type="scientific">Aspergillus sclerotiicarbonarius (strain CBS 121057 / IBT 28362)</name>
    <dbReference type="NCBI Taxonomy" id="1448318"/>
    <lineage>
        <taxon>Eukaryota</taxon>
        <taxon>Fungi</taxon>
        <taxon>Dikarya</taxon>
        <taxon>Ascomycota</taxon>
        <taxon>Pezizomycotina</taxon>
        <taxon>Eurotiomycetes</taxon>
        <taxon>Eurotiomycetidae</taxon>
        <taxon>Eurotiales</taxon>
        <taxon>Aspergillaceae</taxon>
        <taxon>Aspergillus</taxon>
        <taxon>Aspergillus subgen. Circumdati</taxon>
    </lineage>
</organism>
<proteinExistence type="predicted"/>
<name>A0A319EC07_ASPSB</name>
<dbReference type="VEuPathDB" id="FungiDB:BO78DRAFT_385684"/>